<dbReference type="Gene3D" id="1.25.40.20">
    <property type="entry name" value="Ankyrin repeat-containing domain"/>
    <property type="match status" value="5"/>
</dbReference>
<dbReference type="PANTHER" id="PTHR24171">
    <property type="entry name" value="ANKYRIN REPEAT DOMAIN-CONTAINING PROTEIN 39-RELATED"/>
    <property type="match status" value="1"/>
</dbReference>
<comment type="caution">
    <text evidence="5">The sequence shown here is derived from an EMBL/GenBank/DDBJ whole genome shotgun (WGS) entry which is preliminary data.</text>
</comment>
<keyword evidence="2 3" id="KW-0040">ANK repeat</keyword>
<feature type="repeat" description="ANK" evidence="3">
    <location>
        <begin position="867"/>
        <end position="899"/>
    </location>
</feature>
<feature type="repeat" description="ANK" evidence="3">
    <location>
        <begin position="636"/>
        <end position="668"/>
    </location>
</feature>
<dbReference type="PROSITE" id="PS50088">
    <property type="entry name" value="ANK_REPEAT"/>
    <property type="match status" value="13"/>
</dbReference>
<evidence type="ECO:0000259" key="4">
    <source>
        <dbReference type="PROSITE" id="PS50837"/>
    </source>
</evidence>
<evidence type="ECO:0000256" key="2">
    <source>
        <dbReference type="ARBA" id="ARBA00023043"/>
    </source>
</evidence>
<dbReference type="Pfam" id="PF22939">
    <property type="entry name" value="WHD_GPIID"/>
    <property type="match status" value="1"/>
</dbReference>
<proteinExistence type="predicted"/>
<dbReference type="InterPro" id="IPR056884">
    <property type="entry name" value="NPHP3-like_N"/>
</dbReference>
<dbReference type="PANTHER" id="PTHR24171:SF10">
    <property type="entry name" value="ANKYRIN REPEAT DOMAIN-CONTAINING PROTEIN 29-LIKE"/>
    <property type="match status" value="1"/>
</dbReference>
<dbReference type="EMBL" id="WIGM01000409">
    <property type="protein sequence ID" value="KAF6826193.1"/>
    <property type="molecule type" value="Genomic_DNA"/>
</dbReference>
<dbReference type="PROSITE" id="PS50837">
    <property type="entry name" value="NACHT"/>
    <property type="match status" value="1"/>
</dbReference>
<dbReference type="SUPFAM" id="SSF48403">
    <property type="entry name" value="Ankyrin repeat"/>
    <property type="match status" value="2"/>
</dbReference>
<dbReference type="Pfam" id="PF12796">
    <property type="entry name" value="Ank_2"/>
    <property type="match status" value="6"/>
</dbReference>
<feature type="repeat" description="ANK" evidence="3">
    <location>
        <begin position="669"/>
        <end position="701"/>
    </location>
</feature>
<protein>
    <recommendedName>
        <fullName evidence="4">NACHT domain-containing protein</fullName>
    </recommendedName>
</protein>
<dbReference type="SUPFAM" id="SSF52540">
    <property type="entry name" value="P-loop containing nucleoside triphosphate hydrolases"/>
    <property type="match status" value="1"/>
</dbReference>
<feature type="repeat" description="ANK" evidence="3">
    <location>
        <begin position="603"/>
        <end position="635"/>
    </location>
</feature>
<evidence type="ECO:0000313" key="6">
    <source>
        <dbReference type="Proteomes" id="UP000639643"/>
    </source>
</evidence>
<keyword evidence="1" id="KW-0677">Repeat</keyword>
<dbReference type="Gene3D" id="3.40.50.300">
    <property type="entry name" value="P-loop containing nucleotide triphosphate hydrolases"/>
    <property type="match status" value="1"/>
</dbReference>
<dbReference type="PROSITE" id="PS50297">
    <property type="entry name" value="ANK_REP_REGION"/>
    <property type="match status" value="13"/>
</dbReference>
<dbReference type="SMART" id="SM00248">
    <property type="entry name" value="ANK"/>
    <property type="match status" value="14"/>
</dbReference>
<dbReference type="AlphaFoldDB" id="A0A8H6K887"/>
<name>A0A8H6K887_9PEZI</name>
<feature type="domain" description="NACHT" evidence="4">
    <location>
        <begin position="105"/>
        <end position="248"/>
    </location>
</feature>
<feature type="repeat" description="ANK" evidence="3">
    <location>
        <begin position="834"/>
        <end position="866"/>
    </location>
</feature>
<dbReference type="Pfam" id="PF13637">
    <property type="entry name" value="Ank_4"/>
    <property type="match status" value="1"/>
</dbReference>
<feature type="repeat" description="ANK" evidence="3">
    <location>
        <begin position="768"/>
        <end position="800"/>
    </location>
</feature>
<feature type="repeat" description="ANK" evidence="3">
    <location>
        <begin position="570"/>
        <end position="602"/>
    </location>
</feature>
<sequence>MTAAAYATDLLRQIPPNKIEAERRISNILGQLREGLSSIHDAVTATNTAVMASRDDQHVEKLHRWLSPADPSTNATRARERRHAGTGRWLLENAIFREWEAGKRQHLWLYGLAGCGKTILSTTVLDHLEETGAYLTLRFFFDFNDTRKQRLEDLLRSLAFQLCHIGAKAAKRLDSLFTSCDEGRRQPDISALTACVGSMLQSSQKIAIILDALDECTTRRELLSWVDGLSRSSETSSPKLIVTGRPEAEFQHEIPRLFGKSNCKLLSKEAVNADIRSYVDHELNQRPDFKDKTISHDLLDQIRSRVGAGADGMFRWAACQLDSLAQCLHSQEIREALSDLPQDLNETYKRMLQSIPLGRMDDAFRLLQFLVHAKRPLTIPEAVDVIATRKENGQQAFNSERRLFHHHDVLRYCPSLVLITEVPRGVKTIREVQLAHFSVKEYLLYQSQFKLDVASSAISITCFTYIRGISCSLEKMRSEFPLAQYAAEVAMENARLAEWSTETVQETVTFVQEETTFERWAYLYQPDRPWVDEPGFPRAQNLYYTCLGGLTKVPRLLLENSADVNAQGGYYGNALQAASSGGHQETVQLLLKKGADVNAQGGEYGNALQAASSGGHQEITQLLLENGADANAQGGYYGNALYTASYKGHREIVQLLLKNGADVNAQGGYYGNALQAASSEGHQEIIQLLLEKGTDVNAQGGKYSNALQTASLGGHQEIVQLLLKNGTDVNAQGGDYGNALQAASWRGHQEIVQLLLKNGADVNAQGGDYGNALQAASLGGHQEIVQLLLEKGTDVNAQGGKYSNALQAASSEGHQEIVQLLLKNGIDVNAQGGYYNNALQAASSGGHQEIVQLLLKNGADVNAQGGYYNNALQAASWRGHQETVQLLLKKGADVNAQGGDYGNALQTASLGGHHEIVQLLLKNGADVNAQGGYYNNALQAASLGGHQEIVQLLLKNGADVNAQGGDYGNALQAASSGGHQEIAQLLLEKGADVNAQGGEYGNALQAASYNGHQETVQLLVKMKAGA</sequence>
<reference evidence="5" key="1">
    <citation type="journal article" date="2020" name="Phytopathology">
        <title>Genome Sequence Resources of Colletotrichum truncatum, C. plurivorum, C. musicola, and C. sojae: Four Species Pathogenic to Soybean (Glycine max).</title>
        <authorList>
            <person name="Rogerio F."/>
            <person name="Boufleur T.R."/>
            <person name="Ciampi-Guillardi M."/>
            <person name="Sukno S.A."/>
            <person name="Thon M.R."/>
            <person name="Massola Junior N.S."/>
            <person name="Baroncelli R."/>
        </authorList>
    </citation>
    <scope>NUCLEOTIDE SEQUENCE</scope>
    <source>
        <strain evidence="5">LFN0074</strain>
    </source>
</reference>
<feature type="repeat" description="ANK" evidence="3">
    <location>
        <begin position="735"/>
        <end position="767"/>
    </location>
</feature>
<feature type="repeat" description="ANK" evidence="3">
    <location>
        <begin position="900"/>
        <end position="932"/>
    </location>
</feature>
<dbReference type="Proteomes" id="UP000639643">
    <property type="component" value="Unassembled WGS sequence"/>
</dbReference>
<gene>
    <name evidence="5" type="ORF">CMUS01_09560</name>
</gene>
<dbReference type="InterPro" id="IPR007111">
    <property type="entry name" value="NACHT_NTPase"/>
</dbReference>
<feature type="repeat" description="ANK" evidence="3">
    <location>
        <begin position="702"/>
        <end position="734"/>
    </location>
</feature>
<accession>A0A8H6K887</accession>
<evidence type="ECO:0000313" key="5">
    <source>
        <dbReference type="EMBL" id="KAF6826193.1"/>
    </source>
</evidence>
<feature type="repeat" description="ANK" evidence="3">
    <location>
        <begin position="966"/>
        <end position="998"/>
    </location>
</feature>
<dbReference type="InterPro" id="IPR036770">
    <property type="entry name" value="Ankyrin_rpt-contain_sf"/>
</dbReference>
<feature type="repeat" description="ANK" evidence="3">
    <location>
        <begin position="933"/>
        <end position="965"/>
    </location>
</feature>
<dbReference type="OrthoDB" id="194358at2759"/>
<organism evidence="5 6">
    <name type="scientific">Colletotrichum musicola</name>
    <dbReference type="NCBI Taxonomy" id="2175873"/>
    <lineage>
        <taxon>Eukaryota</taxon>
        <taxon>Fungi</taxon>
        <taxon>Dikarya</taxon>
        <taxon>Ascomycota</taxon>
        <taxon>Pezizomycotina</taxon>
        <taxon>Sordariomycetes</taxon>
        <taxon>Hypocreomycetidae</taxon>
        <taxon>Glomerellales</taxon>
        <taxon>Glomerellaceae</taxon>
        <taxon>Colletotrichum</taxon>
        <taxon>Colletotrichum orchidearum species complex</taxon>
    </lineage>
</organism>
<dbReference type="InterPro" id="IPR054471">
    <property type="entry name" value="GPIID_WHD"/>
</dbReference>
<keyword evidence="6" id="KW-1185">Reference proteome</keyword>
<feature type="repeat" description="ANK" evidence="3">
    <location>
        <begin position="801"/>
        <end position="833"/>
    </location>
</feature>
<dbReference type="Pfam" id="PF24883">
    <property type="entry name" value="NPHP3_N"/>
    <property type="match status" value="1"/>
</dbReference>
<dbReference type="InterPro" id="IPR002110">
    <property type="entry name" value="Ankyrin_rpt"/>
</dbReference>
<evidence type="ECO:0000256" key="3">
    <source>
        <dbReference type="PROSITE-ProRule" id="PRU00023"/>
    </source>
</evidence>
<dbReference type="InterPro" id="IPR027417">
    <property type="entry name" value="P-loop_NTPase"/>
</dbReference>
<evidence type="ECO:0000256" key="1">
    <source>
        <dbReference type="ARBA" id="ARBA00022737"/>
    </source>
</evidence>